<protein>
    <submittedName>
        <fullName evidence="1">Uncharacterized protein</fullName>
    </submittedName>
</protein>
<dbReference type="Proteomes" id="UP000032871">
    <property type="component" value="Unassembled WGS sequence"/>
</dbReference>
<proteinExistence type="predicted"/>
<accession>E6KW86</accession>
<sequence length="41" mass="4885">MLLDSGLNKKLHCRKKELCLLANGRLRSLKYPEFARNFLFF</sequence>
<comment type="caution">
    <text evidence="1">The sequence shown here is derived from an EMBL/GenBank/DDBJ whole genome shotgun (WGS) entry which is preliminary data.</text>
</comment>
<dbReference type="AlphaFoldDB" id="E6KW86"/>
<evidence type="ECO:0000313" key="1">
    <source>
        <dbReference type="EMBL" id="EFU68545.1"/>
    </source>
</evidence>
<keyword evidence="2" id="KW-1185">Reference proteome</keyword>
<organism evidence="1 2">
    <name type="scientific">Aggregatibacter segnis ATCC 33393</name>
    <dbReference type="NCBI Taxonomy" id="888057"/>
    <lineage>
        <taxon>Bacteria</taxon>
        <taxon>Pseudomonadati</taxon>
        <taxon>Pseudomonadota</taxon>
        <taxon>Gammaproteobacteria</taxon>
        <taxon>Pasteurellales</taxon>
        <taxon>Pasteurellaceae</taxon>
        <taxon>Aggregatibacter</taxon>
    </lineage>
</organism>
<reference evidence="1 2" key="1">
    <citation type="submission" date="2010-12" db="EMBL/GenBank/DDBJ databases">
        <authorList>
            <person name="Muzny D."/>
            <person name="Qin X."/>
            <person name="Deng J."/>
            <person name="Jiang H."/>
            <person name="Liu Y."/>
            <person name="Qu J."/>
            <person name="Song X.-Z."/>
            <person name="Zhang L."/>
            <person name="Thornton R."/>
            <person name="Coyle M."/>
            <person name="Francisco L."/>
            <person name="Jackson L."/>
            <person name="Javaid M."/>
            <person name="Korchina V."/>
            <person name="Kovar C."/>
            <person name="Mata R."/>
            <person name="Mathew T."/>
            <person name="Ngo R."/>
            <person name="Nguyen L."/>
            <person name="Nguyen N."/>
            <person name="Okwuonu G."/>
            <person name="Ongeri F."/>
            <person name="Pham C."/>
            <person name="Simmons D."/>
            <person name="Wilczek-Boney K."/>
            <person name="Hale W."/>
            <person name="Jakkamsetti A."/>
            <person name="Pham P."/>
            <person name="Ruth R."/>
            <person name="San Lucas F."/>
            <person name="Warren J."/>
            <person name="Zhang J."/>
            <person name="Zhao Z."/>
            <person name="Zhou C."/>
            <person name="Zhu D."/>
            <person name="Lee S."/>
            <person name="Bess C."/>
            <person name="Blankenburg K."/>
            <person name="Forbes L."/>
            <person name="Fu Q."/>
            <person name="Gubbala S."/>
            <person name="Hirani K."/>
            <person name="Jayaseelan J.C."/>
            <person name="Lara F."/>
            <person name="Munidasa M."/>
            <person name="Palculict T."/>
            <person name="Patil S."/>
            <person name="Pu L.-L."/>
            <person name="Saada N."/>
            <person name="Tang L."/>
            <person name="Weissenberger G."/>
            <person name="Zhu Y."/>
            <person name="Hemphill L."/>
            <person name="Shang Y."/>
            <person name="Youmans B."/>
            <person name="Ayvaz T."/>
            <person name="Ross M."/>
            <person name="Santibanez J."/>
            <person name="Aqrawi P."/>
            <person name="Gross S."/>
            <person name="Joshi V."/>
            <person name="Fowler G."/>
            <person name="Nazareth L."/>
            <person name="Reid J."/>
            <person name="Worley K."/>
            <person name="Petrosino J."/>
            <person name="Highlander S."/>
            <person name="Gibbs R."/>
        </authorList>
    </citation>
    <scope>NUCLEOTIDE SEQUENCE [LARGE SCALE GENOMIC DNA]</scope>
    <source>
        <strain evidence="1 2">ATCC 33393</strain>
    </source>
</reference>
<dbReference type="EMBL" id="AEPS01000002">
    <property type="protein sequence ID" value="EFU68545.1"/>
    <property type="molecule type" value="Genomic_DNA"/>
</dbReference>
<name>E6KW86_9PAST</name>
<dbReference type="HOGENOM" id="CLU_3264654_0_0_6"/>
<evidence type="ECO:0000313" key="2">
    <source>
        <dbReference type="Proteomes" id="UP000032871"/>
    </source>
</evidence>
<gene>
    <name evidence="1" type="ORF">HMPREF9064_0418</name>
</gene>